<reference evidence="2 3" key="1">
    <citation type="journal article" date="2011" name="Science">
        <title>The ecoresponsive genome of Daphnia pulex.</title>
        <authorList>
            <person name="Colbourne J.K."/>
            <person name="Pfrender M.E."/>
            <person name="Gilbert D."/>
            <person name="Thomas W.K."/>
            <person name="Tucker A."/>
            <person name="Oakley T.H."/>
            <person name="Tokishita S."/>
            <person name="Aerts A."/>
            <person name="Arnold G.J."/>
            <person name="Basu M.K."/>
            <person name="Bauer D.J."/>
            <person name="Caceres C.E."/>
            <person name="Carmel L."/>
            <person name="Casola C."/>
            <person name="Choi J.H."/>
            <person name="Detter J.C."/>
            <person name="Dong Q."/>
            <person name="Dusheyko S."/>
            <person name="Eads B.D."/>
            <person name="Frohlich T."/>
            <person name="Geiler-Samerotte K.A."/>
            <person name="Gerlach D."/>
            <person name="Hatcher P."/>
            <person name="Jogdeo S."/>
            <person name="Krijgsveld J."/>
            <person name="Kriventseva E.V."/>
            <person name="Kultz D."/>
            <person name="Laforsch C."/>
            <person name="Lindquist E."/>
            <person name="Lopez J."/>
            <person name="Manak J.R."/>
            <person name="Muller J."/>
            <person name="Pangilinan J."/>
            <person name="Patwardhan R.P."/>
            <person name="Pitluck S."/>
            <person name="Pritham E.J."/>
            <person name="Rechtsteiner A."/>
            <person name="Rho M."/>
            <person name="Rogozin I.B."/>
            <person name="Sakarya O."/>
            <person name="Salamov A."/>
            <person name="Schaack S."/>
            <person name="Shapiro H."/>
            <person name="Shiga Y."/>
            <person name="Skalitzky C."/>
            <person name="Smith Z."/>
            <person name="Souvorov A."/>
            <person name="Sung W."/>
            <person name="Tang Z."/>
            <person name="Tsuchiya D."/>
            <person name="Tu H."/>
            <person name="Vos H."/>
            <person name="Wang M."/>
            <person name="Wolf Y.I."/>
            <person name="Yamagata H."/>
            <person name="Yamada T."/>
            <person name="Ye Y."/>
            <person name="Shaw J.R."/>
            <person name="Andrews J."/>
            <person name="Crease T.J."/>
            <person name="Tang H."/>
            <person name="Lucas S.M."/>
            <person name="Robertson H.M."/>
            <person name="Bork P."/>
            <person name="Koonin E.V."/>
            <person name="Zdobnov E.M."/>
            <person name="Grigoriev I.V."/>
            <person name="Lynch M."/>
            <person name="Boore J.L."/>
        </authorList>
    </citation>
    <scope>NUCLEOTIDE SEQUENCE [LARGE SCALE GENOMIC DNA]</scope>
</reference>
<feature type="signal peptide" evidence="1">
    <location>
        <begin position="1"/>
        <end position="20"/>
    </location>
</feature>
<evidence type="ECO:0000313" key="2">
    <source>
        <dbReference type="EMBL" id="EFX85958.1"/>
    </source>
</evidence>
<accession>E9G3M4</accession>
<dbReference type="Proteomes" id="UP000000305">
    <property type="component" value="Unassembled WGS sequence"/>
</dbReference>
<gene>
    <name evidence="2" type="ORF">DAPPUDRAFT_308998</name>
</gene>
<dbReference type="AlphaFoldDB" id="E9G3M4"/>
<organism evidence="2 3">
    <name type="scientific">Daphnia pulex</name>
    <name type="common">Water flea</name>
    <dbReference type="NCBI Taxonomy" id="6669"/>
    <lineage>
        <taxon>Eukaryota</taxon>
        <taxon>Metazoa</taxon>
        <taxon>Ecdysozoa</taxon>
        <taxon>Arthropoda</taxon>
        <taxon>Crustacea</taxon>
        <taxon>Branchiopoda</taxon>
        <taxon>Diplostraca</taxon>
        <taxon>Cladocera</taxon>
        <taxon>Anomopoda</taxon>
        <taxon>Daphniidae</taxon>
        <taxon>Daphnia</taxon>
    </lineage>
</organism>
<dbReference type="STRING" id="6669.E9G3M4"/>
<dbReference type="InParanoid" id="E9G3M4"/>
<keyword evidence="1" id="KW-0732">Signal</keyword>
<dbReference type="OrthoDB" id="6388721at2759"/>
<dbReference type="KEGG" id="dpx:DAPPUDRAFT_308998"/>
<dbReference type="eggNOG" id="ENOG502T8TD">
    <property type="taxonomic scope" value="Eukaryota"/>
</dbReference>
<evidence type="ECO:0000256" key="1">
    <source>
        <dbReference type="SAM" id="SignalP"/>
    </source>
</evidence>
<dbReference type="EMBL" id="GL732531">
    <property type="protein sequence ID" value="EFX85958.1"/>
    <property type="molecule type" value="Genomic_DNA"/>
</dbReference>
<proteinExistence type="predicted"/>
<dbReference type="HOGENOM" id="CLU_075652_0_0_1"/>
<keyword evidence="3" id="KW-1185">Reference proteome</keyword>
<protein>
    <submittedName>
        <fullName evidence="2">Uncharacterized protein</fullName>
    </submittedName>
</protein>
<dbReference type="PhylomeDB" id="E9G3M4"/>
<evidence type="ECO:0000313" key="3">
    <source>
        <dbReference type="Proteomes" id="UP000000305"/>
    </source>
</evidence>
<feature type="chain" id="PRO_5003240590" evidence="1">
    <location>
        <begin position="21"/>
        <end position="242"/>
    </location>
</feature>
<sequence>MSKLLVLLAVVALQLSTCSAQEFSIFGPLFSGVTSFTMVTSTSTLTKPTPCFITSGRNVTACRRKRGIEEKSEIIQFDEEEFAPSVVMGIEPTAAPLTFRSLADSSNVIASSFDDNSFHTSVNIFRQLAVKGRNNRIPVGDCGMKIVNLSQLLSCLGLTVQETTTLTATFTITKTLSSGFTTMTVAGCTPAGFPVLSCPTVNTSTPPTTPTTTTTTTTTGITAVGTETARMVRRFKNVNQSV</sequence>
<name>E9G3M4_DAPPU</name>